<dbReference type="Pfam" id="PF24883">
    <property type="entry name" value="NPHP3_N"/>
    <property type="match status" value="1"/>
</dbReference>
<dbReference type="InterPro" id="IPR007111">
    <property type="entry name" value="NACHT_NTPase"/>
</dbReference>
<evidence type="ECO:0000256" key="3">
    <source>
        <dbReference type="SAM" id="Coils"/>
    </source>
</evidence>
<dbReference type="InterPro" id="IPR056884">
    <property type="entry name" value="NPHP3-like_N"/>
</dbReference>
<accession>A0A366S5Q7</accession>
<feature type="domain" description="NACHT" evidence="4">
    <location>
        <begin position="238"/>
        <end position="385"/>
    </location>
</feature>
<name>A0A366S5Q7_9HYPO</name>
<dbReference type="PANTHER" id="PTHR10039">
    <property type="entry name" value="AMELOGENIN"/>
    <property type="match status" value="1"/>
</dbReference>
<dbReference type="SUPFAM" id="SSF50978">
    <property type="entry name" value="WD40 repeat-like"/>
    <property type="match status" value="1"/>
</dbReference>
<sequence length="1506" mass="169998">MEALGVAANVIAVVDISVKVLQVCSEYAKEAKNAKVEIQELRQEVENLRDTAQKVQKLIQSPQGTRLEASQELLLRIEDSLSILSDVNGKLQPSSKHSLWRRGFRSLKWPFQSGEVHRIVGRLNRSSISLSHLLQVDQTGLLLNVDDKLNNAESQMNDAHSKLDKSHVKLDKAGSDLTGVVTKLDKVDISQIMAQLPVVAGAAHDSQAEEENNICLKTTRSELLGDIDEWLKNTNTETIFWLQGMAGTGKSTIARTMAKRWDGQNHLGASFFFKRGGGDCGNLSCFYTTIAFQLAIRHHGLASSIKAAVDRDPSLMSKVAEEQFDKLILQPIMGLQPAKRETIAIVIDALDECEGDGGIKRLIRIFTRIKDVSNVTIKVFITSRPELHIRLGFRAVLGTYQDFVLHEIPNDIIERDIRTFFTEELNRIRQDYNLMAEEEFRLPDTWPGPERTAVLVQKAVPLFIFAATVCRFIRQWMSADPEVQLQKVLTFDTKSQESKMDATYLPSLEQQLGGLSKREEKDVIDNFQQVVGTIILLEAPLTVAALSKLIDVPQRSIYHRLEVLRSVLHYPETAESPIRLFHLSFRDFLLDPEKEGINRFWVDEKQSHGRISAGCLRILKSSLKEDICGLVAPGIARSEVTARRVSSCISPDLEYACRYWVTHLTKAPDLIIRSEDILPFLEHHLLHLLECLSFIDRLSEIYVMIQGLQAMERENECPRLCELLKDLRRFLRINFTIIDQYPLQLYSSLRYTVPSTSPMQPIFANSTPEWISQLPDSLSEWDRHQNVLEGHEAPIIAAAFSPDSIYMVSLSEDGNMRVWRLDTSECIRETWIEDVPLVIHPTIAIATEPLWIYLKNQHNMYLWQGESAEMVGQYALLADLRHEPCFSQCARYCAFMDTSNRVVLLKLKSGSAPERLSLDDSRLEYDAHKFSNITLFVFSTDSKHLALYSNVSHNEILVWDIASGACIKHYSNNAIPELSTGVDHLYSISVMLCADHSMMVAFSPPELETRIQIRALPSGDLGQKFDGHKCRVVTTGFLEEGTVLGSSDDENEIRTWNIETGQCLTRFVPFTSSGFIGISPSYKMACSLVETNTVSVVSYTPNERPSIADDSDWEFEELILSNDKTLVAAIYKSKVRIWDIKTGDSIFHLAINHRGQRLEERSSFSPNLQRYQLLTESVWATSLSTGDEFLEYRGQVFSSFRTSVEACSGIATGPFSYTTTSCPGIAISPDGFLIAVAYRDTTRISKLDTHVTMHTIQTPDKTHDLMFSSDSKFLTILSHESSKPDWVHDQGSLLYVFDIEKADMVEIIKPWGMIEKIVDICPSLGLVVLLTNVSDTENGIQIIDMKTKEVRHDFTLGWEVDRVNFDSSYTTCIWSGLYHKLTLSKVSTGQILTDVEMVKKPTRFDFTAGSDLVSTNIGDIQLDIQKRDTCLDECNRVGLGLSNDMSWILWNNTKVFWLPPAIRPIGHQSYDETYRFEISGSTVVIPTTDRGVLKVALQRRQDVMGG</sequence>
<protein>
    <recommendedName>
        <fullName evidence="4">NACHT domain-containing protein</fullName>
    </recommendedName>
</protein>
<feature type="repeat" description="WD" evidence="2">
    <location>
        <begin position="1025"/>
        <end position="1066"/>
    </location>
</feature>
<dbReference type="Gene3D" id="3.40.50.300">
    <property type="entry name" value="P-loop containing nucleotide triphosphate hydrolases"/>
    <property type="match status" value="1"/>
</dbReference>
<feature type="coiled-coil region" evidence="3">
    <location>
        <begin position="24"/>
        <end position="58"/>
    </location>
</feature>
<dbReference type="InterPro" id="IPR015943">
    <property type="entry name" value="WD40/YVTN_repeat-like_dom_sf"/>
</dbReference>
<dbReference type="GeneID" id="41991895"/>
<reference evidence="5 6" key="1">
    <citation type="submission" date="2018-06" db="EMBL/GenBank/DDBJ databases">
        <title>Fusarium incarnatum-equiseti species complex species 28.</title>
        <authorList>
            <person name="Gardiner D.M."/>
        </authorList>
    </citation>
    <scope>NUCLEOTIDE SEQUENCE [LARGE SCALE GENOMIC DNA]</scope>
    <source>
        <strain evidence="5 6">FIESC_28</strain>
    </source>
</reference>
<dbReference type="Proteomes" id="UP000253153">
    <property type="component" value="Unassembled WGS sequence"/>
</dbReference>
<dbReference type="PROSITE" id="PS50294">
    <property type="entry name" value="WD_REPEATS_REGION"/>
    <property type="match status" value="1"/>
</dbReference>
<dbReference type="PROSITE" id="PS50837">
    <property type="entry name" value="NACHT"/>
    <property type="match status" value="1"/>
</dbReference>
<dbReference type="InterPro" id="IPR036322">
    <property type="entry name" value="WD40_repeat_dom_sf"/>
</dbReference>
<dbReference type="OrthoDB" id="538223at2759"/>
<evidence type="ECO:0000313" key="5">
    <source>
        <dbReference type="EMBL" id="RBR24677.1"/>
    </source>
</evidence>
<evidence type="ECO:0000256" key="2">
    <source>
        <dbReference type="PROSITE-ProRule" id="PRU00221"/>
    </source>
</evidence>
<evidence type="ECO:0000259" key="4">
    <source>
        <dbReference type="PROSITE" id="PS50837"/>
    </source>
</evidence>
<feature type="repeat" description="WD" evidence="2">
    <location>
        <begin position="788"/>
        <end position="829"/>
    </location>
</feature>
<proteinExistence type="predicted"/>
<dbReference type="RefSeq" id="XP_031019268.1">
    <property type="nucleotide sequence ID" value="XM_031156599.1"/>
</dbReference>
<keyword evidence="2" id="KW-0853">WD repeat</keyword>
<dbReference type="PROSITE" id="PS50082">
    <property type="entry name" value="WD_REPEATS_2"/>
    <property type="match status" value="2"/>
</dbReference>
<dbReference type="Gene3D" id="2.130.10.10">
    <property type="entry name" value="YVTN repeat-like/Quinoprotein amine dehydrogenase"/>
    <property type="match status" value="3"/>
</dbReference>
<comment type="caution">
    <text evidence="5">The sequence shown here is derived from an EMBL/GenBank/DDBJ whole genome shotgun (WGS) entry which is preliminary data.</text>
</comment>
<keyword evidence="6" id="KW-1185">Reference proteome</keyword>
<dbReference type="InterPro" id="IPR001680">
    <property type="entry name" value="WD40_rpt"/>
</dbReference>
<evidence type="ECO:0000256" key="1">
    <source>
        <dbReference type="ARBA" id="ARBA00022737"/>
    </source>
</evidence>
<gene>
    <name evidence="5" type="ORF">FIESC28_02450</name>
</gene>
<dbReference type="SUPFAM" id="SSF52540">
    <property type="entry name" value="P-loop containing nucleoside triphosphate hydrolases"/>
    <property type="match status" value="1"/>
</dbReference>
<dbReference type="Pfam" id="PF00400">
    <property type="entry name" value="WD40"/>
    <property type="match status" value="1"/>
</dbReference>
<dbReference type="SMART" id="SM00320">
    <property type="entry name" value="WD40"/>
    <property type="match status" value="3"/>
</dbReference>
<dbReference type="InterPro" id="IPR027417">
    <property type="entry name" value="P-loop_NTPase"/>
</dbReference>
<dbReference type="PANTHER" id="PTHR10039:SF17">
    <property type="entry name" value="FUNGAL STAND N-TERMINAL GOODBYE DOMAIN-CONTAINING PROTEIN-RELATED"/>
    <property type="match status" value="1"/>
</dbReference>
<keyword evidence="3" id="KW-0175">Coiled coil</keyword>
<keyword evidence="1" id="KW-0677">Repeat</keyword>
<dbReference type="EMBL" id="QKXC01000052">
    <property type="protein sequence ID" value="RBR24677.1"/>
    <property type="molecule type" value="Genomic_DNA"/>
</dbReference>
<organism evidence="5 6">
    <name type="scientific">Fusarium coffeatum</name>
    <dbReference type="NCBI Taxonomy" id="231269"/>
    <lineage>
        <taxon>Eukaryota</taxon>
        <taxon>Fungi</taxon>
        <taxon>Dikarya</taxon>
        <taxon>Ascomycota</taxon>
        <taxon>Pezizomycotina</taxon>
        <taxon>Sordariomycetes</taxon>
        <taxon>Hypocreomycetidae</taxon>
        <taxon>Hypocreales</taxon>
        <taxon>Nectriaceae</taxon>
        <taxon>Fusarium</taxon>
        <taxon>Fusarium incarnatum-equiseti species complex</taxon>
    </lineage>
</organism>
<evidence type="ECO:0000313" key="6">
    <source>
        <dbReference type="Proteomes" id="UP000253153"/>
    </source>
</evidence>